<dbReference type="RefSeq" id="WP_203737205.1">
    <property type="nucleotide sequence ID" value="NZ_BAAAUC010000002.1"/>
</dbReference>
<dbReference type="GO" id="GO:0003677">
    <property type="term" value="F:DNA binding"/>
    <property type="evidence" value="ECO:0007669"/>
    <property type="project" value="InterPro"/>
</dbReference>
<comment type="caution">
    <text evidence="2">The sequence shown here is derived from an EMBL/GenBank/DDBJ whole genome shotgun (WGS) entry which is preliminary data.</text>
</comment>
<keyword evidence="3" id="KW-1185">Reference proteome</keyword>
<proteinExistence type="predicted"/>
<name>A0A919IAE6_9ACTN</name>
<dbReference type="SMART" id="SM00530">
    <property type="entry name" value="HTH_XRE"/>
    <property type="match status" value="1"/>
</dbReference>
<dbReference type="AlphaFoldDB" id="A0A919IAE6"/>
<accession>A0A919IAE6</accession>
<sequence length="393" mass="42792">MEDQPRLLPSTPGNDLGAQLRAARLNAGHSLAAMAALTHFSKPYLGHIETGRRLATPDVIDRYEQVLGVPIGVPLDPVRVTHEWLLNQPPLTERLHAGRRIGADTVRALEDRVIELRHLDDTVGSRHLLPLVRAELVDAAQLAREGVYPARLGVRLLTAVGELSQLGGWIASDAGHYRHAQQLYLSGVTAAQDAGDRALGAQLLSSLAYQITNIGSREDGLLIARSAGTAADDATPVVRALLLERLAWAAARCHDADTTRRALDAVDGAYEQRSPGIAEPEWVYWLDRNEIDVMAARCHIQLGTPAAAEPLLRRALSGYDHSHARETALYQTWLAEGHARTGNIDAARDTLERIDTTAVDEGSVRLHRRITAVEHLIGRRHGGDTEAADLPPK</sequence>
<protein>
    <recommendedName>
        <fullName evidence="1">HTH cro/C1-type domain-containing protein</fullName>
    </recommendedName>
</protein>
<evidence type="ECO:0000313" key="3">
    <source>
        <dbReference type="Proteomes" id="UP000619479"/>
    </source>
</evidence>
<reference evidence="2" key="1">
    <citation type="submission" date="2021-01" db="EMBL/GenBank/DDBJ databases">
        <title>Whole genome shotgun sequence of Actinoplanes cyaneus NBRC 14990.</title>
        <authorList>
            <person name="Komaki H."/>
            <person name="Tamura T."/>
        </authorList>
    </citation>
    <scope>NUCLEOTIDE SEQUENCE</scope>
    <source>
        <strain evidence="2">NBRC 14990</strain>
    </source>
</reference>
<evidence type="ECO:0000259" key="1">
    <source>
        <dbReference type="PROSITE" id="PS50943"/>
    </source>
</evidence>
<dbReference type="PROSITE" id="PS50943">
    <property type="entry name" value="HTH_CROC1"/>
    <property type="match status" value="1"/>
</dbReference>
<gene>
    <name evidence="2" type="ORF">Acy02nite_00050</name>
</gene>
<dbReference type="CDD" id="cd00093">
    <property type="entry name" value="HTH_XRE"/>
    <property type="match status" value="1"/>
</dbReference>
<dbReference type="SUPFAM" id="SSF47413">
    <property type="entry name" value="lambda repressor-like DNA-binding domains"/>
    <property type="match status" value="1"/>
</dbReference>
<dbReference type="Gene3D" id="1.10.260.40">
    <property type="entry name" value="lambda repressor-like DNA-binding domains"/>
    <property type="match status" value="1"/>
</dbReference>
<dbReference type="Pfam" id="PF13560">
    <property type="entry name" value="HTH_31"/>
    <property type="match status" value="1"/>
</dbReference>
<dbReference type="Proteomes" id="UP000619479">
    <property type="component" value="Unassembled WGS sequence"/>
</dbReference>
<organism evidence="2 3">
    <name type="scientific">Actinoplanes cyaneus</name>
    <dbReference type="NCBI Taxonomy" id="52696"/>
    <lineage>
        <taxon>Bacteria</taxon>
        <taxon>Bacillati</taxon>
        <taxon>Actinomycetota</taxon>
        <taxon>Actinomycetes</taxon>
        <taxon>Micromonosporales</taxon>
        <taxon>Micromonosporaceae</taxon>
        <taxon>Actinoplanes</taxon>
    </lineage>
</organism>
<dbReference type="EMBL" id="BOMH01000001">
    <property type="protein sequence ID" value="GID62124.1"/>
    <property type="molecule type" value="Genomic_DNA"/>
</dbReference>
<dbReference type="InterPro" id="IPR010982">
    <property type="entry name" value="Lambda_DNA-bd_dom_sf"/>
</dbReference>
<evidence type="ECO:0000313" key="2">
    <source>
        <dbReference type="EMBL" id="GID62124.1"/>
    </source>
</evidence>
<dbReference type="InterPro" id="IPR001387">
    <property type="entry name" value="Cro/C1-type_HTH"/>
</dbReference>
<feature type="domain" description="HTH cro/C1-type" evidence="1">
    <location>
        <begin position="20"/>
        <end position="75"/>
    </location>
</feature>